<evidence type="ECO:0000313" key="1">
    <source>
        <dbReference type="EMBL" id="QJA71183.1"/>
    </source>
</evidence>
<organism evidence="1">
    <name type="scientific">viral metagenome</name>
    <dbReference type="NCBI Taxonomy" id="1070528"/>
    <lineage>
        <taxon>unclassified sequences</taxon>
        <taxon>metagenomes</taxon>
        <taxon>organismal metagenomes</taxon>
    </lineage>
</organism>
<protein>
    <submittedName>
        <fullName evidence="1">Uncharacterized protein</fullName>
    </submittedName>
</protein>
<accession>A0A6M3JML5</accession>
<dbReference type="EMBL" id="MT141853">
    <property type="protein sequence ID" value="QJA71183.1"/>
    <property type="molecule type" value="Genomic_DNA"/>
</dbReference>
<sequence>MSDCKYVILNGNKPILFANMNHNQVANSLSKSLPLTPTSAGFVSVAYDERDRRIMVSVYGESTSLNLKSNKVDAILIESMLFGLYGCRG</sequence>
<name>A0A6M3JML5_9ZZZZ</name>
<reference evidence="1" key="1">
    <citation type="submission" date="2020-03" db="EMBL/GenBank/DDBJ databases">
        <title>The deep terrestrial virosphere.</title>
        <authorList>
            <person name="Holmfeldt K."/>
            <person name="Nilsson E."/>
            <person name="Simone D."/>
            <person name="Lopez-Fernandez M."/>
            <person name="Wu X."/>
            <person name="de Brujin I."/>
            <person name="Lundin D."/>
            <person name="Andersson A."/>
            <person name="Bertilsson S."/>
            <person name="Dopson M."/>
        </authorList>
    </citation>
    <scope>NUCLEOTIDE SEQUENCE</scope>
    <source>
        <strain evidence="1">MM415A03341</strain>
    </source>
</reference>
<gene>
    <name evidence="1" type="ORF">MM415A03341_0001</name>
</gene>
<dbReference type="AlphaFoldDB" id="A0A6M3JML5"/>
<proteinExistence type="predicted"/>